<feature type="transmembrane region" description="Helical" evidence="8">
    <location>
        <begin position="184"/>
        <end position="205"/>
    </location>
</feature>
<keyword evidence="4 8" id="KW-0812">Transmembrane</keyword>
<dbReference type="InterPro" id="IPR020846">
    <property type="entry name" value="MFS_dom"/>
</dbReference>
<evidence type="ECO:0000256" key="7">
    <source>
        <dbReference type="SAM" id="MobiDB-lite"/>
    </source>
</evidence>
<dbReference type="Gene3D" id="1.20.1250.20">
    <property type="entry name" value="MFS general substrate transporter like domains"/>
    <property type="match status" value="1"/>
</dbReference>
<evidence type="ECO:0000313" key="10">
    <source>
        <dbReference type="EMBL" id="KKD38151.1"/>
    </source>
</evidence>
<reference evidence="10 11" key="1">
    <citation type="submission" date="2015-06" db="EMBL/GenBank/DDBJ databases">
        <title>Draft genome assembly of filamentous brackish cyanobacterium Limnoraphis robusta strain CS-951.</title>
        <authorList>
            <person name="Willis A."/>
            <person name="Parks M."/>
            <person name="Burford M.A."/>
        </authorList>
    </citation>
    <scope>NUCLEOTIDE SEQUENCE [LARGE SCALE GENOMIC DNA]</scope>
    <source>
        <strain evidence="10 11">CS-951</strain>
    </source>
</reference>
<name>A0A0F5YGZ9_9CYAN</name>
<dbReference type="PANTHER" id="PTHR43266">
    <property type="entry name" value="MACROLIDE-EFFLUX PROTEIN"/>
    <property type="match status" value="1"/>
</dbReference>
<feature type="domain" description="Major facilitator superfamily (MFS) profile" evidence="9">
    <location>
        <begin position="82"/>
        <end position="495"/>
    </location>
</feature>
<sequence>MRSLNPEKKSFDQKSHLTKEVKNGYVDGFSTAEIPSKPESNGNGNHPSKSTSNPIKSQPSVSSDMLLEKEERGFWPVLKNQNFLVLWSGQVFSQLADKVYLVLMIALISTRFQQADQTISGWVSAVMIAFTIPAVLFGAAAGAYVDRWPKKAVLVLTNLLRGGFVLLLPLLLWLSNNMNLGQLPLGFCLLLTITFLVSTLTQFFAPAEQAAIPLIVKRNHLLSANSLYTTTMMASVIIGFAVGEPLLALADLFFEKIGWGMNIGKELIVGGAYAIAGLLLMGLKLREKRDFNQLESPHILEDLRDGVKYLSNHHKVRNALIQLIILFSIFAALAVLAVRLAEIIPELKSSQFGFLLAAAGVGMAIGAALLGHLGHRFSHIQLALIGSIGLATCLMGLAIFGQQLISTFVLIIILGLCASVVAIPMQTTIQAETPEEMRGKVFGLQNNAVNIALSLPLALAGVAETYLGLSAVFVGLGAMATVGGILTWYISIQET</sequence>
<feature type="transmembrane region" description="Helical" evidence="8">
    <location>
        <begin position="444"/>
        <end position="463"/>
    </location>
</feature>
<evidence type="ECO:0000256" key="4">
    <source>
        <dbReference type="ARBA" id="ARBA00022692"/>
    </source>
</evidence>
<feature type="transmembrane region" description="Helical" evidence="8">
    <location>
        <begin position="352"/>
        <end position="370"/>
    </location>
</feature>
<evidence type="ECO:0000313" key="11">
    <source>
        <dbReference type="Proteomes" id="UP000033607"/>
    </source>
</evidence>
<dbReference type="InterPro" id="IPR011701">
    <property type="entry name" value="MFS"/>
</dbReference>
<keyword evidence="3" id="KW-1003">Cell membrane</keyword>
<feature type="transmembrane region" description="Helical" evidence="8">
    <location>
        <begin position="119"/>
        <end position="145"/>
    </location>
</feature>
<dbReference type="CDD" id="cd06173">
    <property type="entry name" value="MFS_MefA_like"/>
    <property type="match status" value="1"/>
</dbReference>
<keyword evidence="5 8" id="KW-1133">Transmembrane helix</keyword>
<feature type="region of interest" description="Disordered" evidence="7">
    <location>
        <begin position="1"/>
        <end position="62"/>
    </location>
</feature>
<feature type="transmembrane region" description="Helical" evidence="8">
    <location>
        <begin position="319"/>
        <end position="340"/>
    </location>
</feature>
<feature type="transmembrane region" description="Helical" evidence="8">
    <location>
        <begin position="95"/>
        <end position="113"/>
    </location>
</feature>
<organism evidence="10 11">
    <name type="scientific">Limnoraphis robusta CS-951</name>
    <dbReference type="NCBI Taxonomy" id="1637645"/>
    <lineage>
        <taxon>Bacteria</taxon>
        <taxon>Bacillati</taxon>
        <taxon>Cyanobacteriota</taxon>
        <taxon>Cyanophyceae</taxon>
        <taxon>Oscillatoriophycideae</taxon>
        <taxon>Oscillatoriales</taxon>
        <taxon>Sirenicapillariaceae</taxon>
        <taxon>Limnoraphis</taxon>
    </lineage>
</organism>
<evidence type="ECO:0000259" key="9">
    <source>
        <dbReference type="PROSITE" id="PS50850"/>
    </source>
</evidence>
<evidence type="ECO:0000256" key="5">
    <source>
        <dbReference type="ARBA" id="ARBA00022989"/>
    </source>
</evidence>
<dbReference type="GO" id="GO:0005886">
    <property type="term" value="C:plasma membrane"/>
    <property type="evidence" value="ECO:0007669"/>
    <property type="project" value="UniProtKB-SubCell"/>
</dbReference>
<protein>
    <submittedName>
        <fullName evidence="10">Arabinose efflux permease family protein</fullName>
    </submittedName>
</protein>
<feature type="transmembrane region" description="Helical" evidence="8">
    <location>
        <begin position="152"/>
        <end position="172"/>
    </location>
</feature>
<dbReference type="SUPFAM" id="SSF103473">
    <property type="entry name" value="MFS general substrate transporter"/>
    <property type="match status" value="1"/>
</dbReference>
<evidence type="ECO:0000256" key="2">
    <source>
        <dbReference type="ARBA" id="ARBA00022448"/>
    </source>
</evidence>
<feature type="compositionally biased region" description="Basic and acidic residues" evidence="7">
    <location>
        <begin position="1"/>
        <end position="22"/>
    </location>
</feature>
<comment type="subcellular location">
    <subcellularLocation>
        <location evidence="1">Cell membrane</location>
        <topology evidence="1">Multi-pass membrane protein</topology>
    </subcellularLocation>
</comment>
<dbReference type="RefSeq" id="WP_046278473.1">
    <property type="nucleotide sequence ID" value="NZ_LATL02000162.1"/>
</dbReference>
<evidence type="ECO:0000256" key="1">
    <source>
        <dbReference type="ARBA" id="ARBA00004651"/>
    </source>
</evidence>
<dbReference type="Proteomes" id="UP000033607">
    <property type="component" value="Unassembled WGS sequence"/>
</dbReference>
<evidence type="ECO:0000256" key="3">
    <source>
        <dbReference type="ARBA" id="ARBA00022475"/>
    </source>
</evidence>
<feature type="transmembrane region" description="Helical" evidence="8">
    <location>
        <begin position="226"/>
        <end position="247"/>
    </location>
</feature>
<keyword evidence="2" id="KW-0813">Transport</keyword>
<dbReference type="InterPro" id="IPR036259">
    <property type="entry name" value="MFS_trans_sf"/>
</dbReference>
<feature type="transmembrane region" description="Helical" evidence="8">
    <location>
        <begin position="382"/>
        <end position="399"/>
    </location>
</feature>
<keyword evidence="6 8" id="KW-0472">Membrane</keyword>
<dbReference type="AlphaFoldDB" id="A0A0F5YGZ9"/>
<feature type="compositionally biased region" description="Polar residues" evidence="7">
    <location>
        <begin position="38"/>
        <end position="62"/>
    </location>
</feature>
<accession>A0A0F5YGZ9</accession>
<feature type="transmembrane region" description="Helical" evidence="8">
    <location>
        <begin position="469"/>
        <end position="490"/>
    </location>
</feature>
<dbReference type="OrthoDB" id="9775268at2"/>
<dbReference type="Pfam" id="PF07690">
    <property type="entry name" value="MFS_1"/>
    <property type="match status" value="1"/>
</dbReference>
<dbReference type="PROSITE" id="PS50850">
    <property type="entry name" value="MFS"/>
    <property type="match status" value="1"/>
</dbReference>
<dbReference type="PATRIC" id="fig|1637645.4.peg.3247"/>
<evidence type="ECO:0000256" key="8">
    <source>
        <dbReference type="SAM" id="Phobius"/>
    </source>
</evidence>
<dbReference type="GO" id="GO:0022857">
    <property type="term" value="F:transmembrane transporter activity"/>
    <property type="evidence" value="ECO:0007669"/>
    <property type="project" value="InterPro"/>
</dbReference>
<dbReference type="PANTHER" id="PTHR43266:SF2">
    <property type="entry name" value="MAJOR FACILITATOR SUPERFAMILY (MFS) PROFILE DOMAIN-CONTAINING PROTEIN"/>
    <property type="match status" value="1"/>
</dbReference>
<evidence type="ECO:0000256" key="6">
    <source>
        <dbReference type="ARBA" id="ARBA00023136"/>
    </source>
</evidence>
<comment type="caution">
    <text evidence="10">The sequence shown here is derived from an EMBL/GenBank/DDBJ whole genome shotgun (WGS) entry which is preliminary data.</text>
</comment>
<dbReference type="EMBL" id="LATL02000162">
    <property type="protein sequence ID" value="KKD38151.1"/>
    <property type="molecule type" value="Genomic_DNA"/>
</dbReference>
<feature type="transmembrane region" description="Helical" evidence="8">
    <location>
        <begin position="267"/>
        <end position="285"/>
    </location>
</feature>
<feature type="transmembrane region" description="Helical" evidence="8">
    <location>
        <begin position="405"/>
        <end position="423"/>
    </location>
</feature>
<proteinExistence type="predicted"/>
<gene>
    <name evidence="10" type="ORF">WN50_10415</name>
</gene>